<organism evidence="1 2">
    <name type="scientific">Amycolatopsis acididurans</name>
    <dbReference type="NCBI Taxonomy" id="2724524"/>
    <lineage>
        <taxon>Bacteria</taxon>
        <taxon>Bacillati</taxon>
        <taxon>Actinomycetota</taxon>
        <taxon>Actinomycetes</taxon>
        <taxon>Pseudonocardiales</taxon>
        <taxon>Pseudonocardiaceae</taxon>
        <taxon>Amycolatopsis</taxon>
    </lineage>
</organism>
<accession>A0ABX1JK34</accession>
<dbReference type="RefSeq" id="WP_168522615.1">
    <property type="nucleotide sequence ID" value="NZ_JAAXLS010000061.1"/>
</dbReference>
<sequence length="178" mass="20108">MSAEPVAPTLLDEFTPRFEFSLQEHALVSVGPARAEKMLRRLNVSPVRLLDGVYPVPMRPRPSTPGFDELLVNGRWTVLGYRVGESVVFGAAGRFWTVFSDWQPITPAQFVSYSRPRRGTIAVAISHLPCGPRQTLLTFEARATTTDEVAHRWADWYWHSVRPTAHLVIREVLRRASA</sequence>
<comment type="caution">
    <text evidence="1">The sequence shown here is derived from an EMBL/GenBank/DDBJ whole genome shotgun (WGS) entry which is preliminary data.</text>
</comment>
<dbReference type="Proteomes" id="UP000715441">
    <property type="component" value="Unassembled WGS sequence"/>
</dbReference>
<keyword evidence="2" id="KW-1185">Reference proteome</keyword>
<evidence type="ECO:0000313" key="2">
    <source>
        <dbReference type="Proteomes" id="UP000715441"/>
    </source>
</evidence>
<name>A0ABX1JK34_9PSEU</name>
<proteinExistence type="predicted"/>
<gene>
    <name evidence="1" type="ORF">HFP15_37785</name>
</gene>
<evidence type="ECO:0000313" key="1">
    <source>
        <dbReference type="EMBL" id="NKQ58612.1"/>
    </source>
</evidence>
<evidence type="ECO:0008006" key="3">
    <source>
        <dbReference type="Google" id="ProtNLM"/>
    </source>
</evidence>
<reference evidence="1 2" key="1">
    <citation type="submission" date="2020-04" db="EMBL/GenBank/DDBJ databases">
        <title>Novel species.</title>
        <authorList>
            <person name="Teo W.F.A."/>
            <person name="Lipun K."/>
            <person name="Srisuk N."/>
            <person name="Duangmal K."/>
        </authorList>
    </citation>
    <scope>NUCLEOTIDE SEQUENCE [LARGE SCALE GENOMIC DNA]</scope>
    <source>
        <strain evidence="1 2">K13G38</strain>
    </source>
</reference>
<protein>
    <recommendedName>
        <fullName evidence="3">DUF1990 domain-containing protein</fullName>
    </recommendedName>
</protein>
<dbReference type="EMBL" id="JAAXLS010000061">
    <property type="protein sequence ID" value="NKQ58612.1"/>
    <property type="molecule type" value="Genomic_DNA"/>
</dbReference>